<evidence type="ECO:0000259" key="3">
    <source>
        <dbReference type="Pfam" id="PF13539"/>
    </source>
</evidence>
<evidence type="ECO:0000256" key="1">
    <source>
        <dbReference type="ARBA" id="ARBA00022737"/>
    </source>
</evidence>
<evidence type="ECO:0000313" key="5">
    <source>
        <dbReference type="Proteomes" id="UP001163115"/>
    </source>
</evidence>
<dbReference type="Pfam" id="PF13539">
    <property type="entry name" value="Peptidase_M15_4"/>
    <property type="match status" value="1"/>
</dbReference>
<proteinExistence type="predicted"/>
<evidence type="ECO:0000313" key="4">
    <source>
        <dbReference type="EMBL" id="WAJ24063.1"/>
    </source>
</evidence>
<protein>
    <submittedName>
        <fullName evidence="4">M15 family metallopeptidase</fullName>
    </submittedName>
</protein>
<accession>A0ABY7AE47</accession>
<dbReference type="InterPro" id="IPR009045">
    <property type="entry name" value="Zn_M74/Hedgehog-like"/>
</dbReference>
<dbReference type="Gene3D" id="3.30.1380.10">
    <property type="match status" value="1"/>
</dbReference>
<reference evidence="4" key="1">
    <citation type="submission" date="2022-11" db="EMBL/GenBank/DDBJ databases">
        <title>Lacrimispora xylanolytica sy1, complete genome.</title>
        <authorList>
            <person name="Choi S."/>
        </authorList>
    </citation>
    <scope>NUCLEOTIDE SEQUENCE</scope>
    <source>
        <strain evidence="4">Sy1</strain>
    </source>
</reference>
<dbReference type="SUPFAM" id="SSF69360">
    <property type="entry name" value="Cell wall binding repeat"/>
    <property type="match status" value="1"/>
</dbReference>
<dbReference type="SUPFAM" id="SSF55166">
    <property type="entry name" value="Hedgehog/DD-peptidase"/>
    <property type="match status" value="1"/>
</dbReference>
<gene>
    <name evidence="4" type="ORF">OW255_00600</name>
</gene>
<evidence type="ECO:0000256" key="2">
    <source>
        <dbReference type="PROSITE-ProRule" id="PRU00591"/>
    </source>
</evidence>
<dbReference type="PROSITE" id="PS51170">
    <property type="entry name" value="CW"/>
    <property type="match status" value="2"/>
</dbReference>
<feature type="repeat" description="Cell wall-binding" evidence="2">
    <location>
        <begin position="197"/>
        <end position="216"/>
    </location>
</feature>
<feature type="repeat" description="Cell wall-binding" evidence="2">
    <location>
        <begin position="176"/>
        <end position="195"/>
    </location>
</feature>
<dbReference type="RefSeq" id="WP_268115296.1">
    <property type="nucleotide sequence ID" value="NZ_CP113524.1"/>
</dbReference>
<dbReference type="Pfam" id="PF01473">
    <property type="entry name" value="Choline_bind_1"/>
    <property type="match status" value="2"/>
</dbReference>
<dbReference type="EMBL" id="CP113524">
    <property type="protein sequence ID" value="WAJ24063.1"/>
    <property type="molecule type" value="Genomic_DNA"/>
</dbReference>
<dbReference type="Gene3D" id="2.10.270.10">
    <property type="entry name" value="Cholin Binding"/>
    <property type="match status" value="1"/>
</dbReference>
<organism evidence="4 5">
    <name type="scientific">Lacrimispora xylanolytica</name>
    <dbReference type="NCBI Taxonomy" id="29375"/>
    <lineage>
        <taxon>Bacteria</taxon>
        <taxon>Bacillati</taxon>
        <taxon>Bacillota</taxon>
        <taxon>Clostridia</taxon>
        <taxon>Lachnospirales</taxon>
        <taxon>Lachnospiraceae</taxon>
        <taxon>Lacrimispora</taxon>
    </lineage>
</organism>
<name>A0ABY7AE47_9FIRM</name>
<keyword evidence="1" id="KW-0677">Repeat</keyword>
<feature type="domain" description="Peptidase M15C" evidence="3">
    <location>
        <begin position="62"/>
        <end position="121"/>
    </location>
</feature>
<dbReference type="Proteomes" id="UP001163115">
    <property type="component" value="Chromosome"/>
</dbReference>
<dbReference type="InterPro" id="IPR039561">
    <property type="entry name" value="Peptidase_M15C"/>
</dbReference>
<keyword evidence="5" id="KW-1185">Reference proteome</keyword>
<dbReference type="InterPro" id="IPR018337">
    <property type="entry name" value="Cell_wall/Cho-bd_repeat"/>
</dbReference>
<dbReference type="CDD" id="cd14845">
    <property type="entry name" value="L-Ala-D-Glu_peptidase_like"/>
    <property type="match status" value="1"/>
</dbReference>
<sequence length="259" mass="28975">MRDITLCHPRLQVLAAKLVEECSKQGLKIKIGETFRTVAEQDALYAQGRTVPGNKVTNAPGSTYSSYHQWGTAFDIYRNDGQGAYNETGNFFGRVGAIGVALGLEWGGNWKSPVDKPHFQLPDWGSSTSGIKKVYDNPDEFKKTWTAAAPPEKKSGWKEEDGGWRYYNGDTGECVRNDWVQVDGKWYWFNAAGIMITNTWYWYNKAWYYLGPDGAMCQSQLVVNSGKIYAVDKDGKMITEPVTLTPDQDGALQWPGLAT</sequence>